<comment type="caution">
    <text evidence="2">The sequence shown here is derived from an EMBL/GenBank/DDBJ whole genome shotgun (WGS) entry which is preliminary data.</text>
</comment>
<protein>
    <submittedName>
        <fullName evidence="2">Formylglycine-generating enzyme family protein</fullName>
    </submittedName>
</protein>
<dbReference type="SUPFAM" id="SSF56436">
    <property type="entry name" value="C-type lectin-like"/>
    <property type="match status" value="1"/>
</dbReference>
<dbReference type="PANTHER" id="PTHR23150:SF19">
    <property type="entry name" value="FORMYLGLYCINE-GENERATING ENZYME"/>
    <property type="match status" value="1"/>
</dbReference>
<accession>A0A832SH28</accession>
<dbReference type="InterPro" id="IPR016187">
    <property type="entry name" value="CTDL_fold"/>
</dbReference>
<dbReference type="Proteomes" id="UP000600774">
    <property type="component" value="Unassembled WGS sequence"/>
</dbReference>
<dbReference type="InterPro" id="IPR005532">
    <property type="entry name" value="SUMF_dom"/>
</dbReference>
<dbReference type="Pfam" id="PF03781">
    <property type="entry name" value="FGE-sulfatase"/>
    <property type="match status" value="1"/>
</dbReference>
<evidence type="ECO:0000313" key="3">
    <source>
        <dbReference type="Proteomes" id="UP000600774"/>
    </source>
</evidence>
<proteinExistence type="predicted"/>
<organism evidence="2 3">
    <name type="scientific">Methanosarcina acetivorans</name>
    <dbReference type="NCBI Taxonomy" id="2214"/>
    <lineage>
        <taxon>Archaea</taxon>
        <taxon>Methanobacteriati</taxon>
        <taxon>Methanobacteriota</taxon>
        <taxon>Stenosarchaea group</taxon>
        <taxon>Methanomicrobia</taxon>
        <taxon>Methanosarcinales</taxon>
        <taxon>Methanosarcinaceae</taxon>
        <taxon>Methanosarcina</taxon>
    </lineage>
</organism>
<gene>
    <name evidence="2" type="ORF">HA338_01890</name>
</gene>
<dbReference type="GO" id="GO:0120147">
    <property type="term" value="F:formylglycine-generating oxidase activity"/>
    <property type="evidence" value="ECO:0007669"/>
    <property type="project" value="TreeGrafter"/>
</dbReference>
<evidence type="ECO:0000259" key="1">
    <source>
        <dbReference type="Pfam" id="PF03781"/>
    </source>
</evidence>
<feature type="domain" description="Sulfatase-modifying factor enzyme-like" evidence="1">
    <location>
        <begin position="48"/>
        <end position="268"/>
    </location>
</feature>
<dbReference type="InterPro" id="IPR051043">
    <property type="entry name" value="Sulfatase_Mod_Factor_Kinase"/>
</dbReference>
<dbReference type="Gene3D" id="3.90.1580.10">
    <property type="entry name" value="paralog of FGE (formylglycine-generating enzyme)"/>
    <property type="match status" value="1"/>
</dbReference>
<dbReference type="EMBL" id="DUJU01000023">
    <property type="protein sequence ID" value="HIH92827.1"/>
    <property type="molecule type" value="Genomic_DNA"/>
</dbReference>
<dbReference type="AlphaFoldDB" id="A0A832SH28"/>
<name>A0A832SH28_9EURY</name>
<dbReference type="InterPro" id="IPR042095">
    <property type="entry name" value="SUMF_sf"/>
</dbReference>
<evidence type="ECO:0000313" key="2">
    <source>
        <dbReference type="EMBL" id="HIH92827.1"/>
    </source>
</evidence>
<sequence length="270" mass="31050">MVLCMFERISKRAFIAVLVILLFCGVQGCAELEKSADESDYPNSIGMEFVKISSGEFMMGSPSDERGISNSEKPIHKVTIENSYYLGKYEVTQEQWKSVMGNNPSHFKGDDLPVENVSWYDVQEFINKLNEMEGTDKYRLPSEAEWEYACRAGTTTRYFFGDDESKLGDYAWYWNNSDRKTHPVGQKKPNSWGLYGMSGNVLEWCQDKWHDNYDGAPSDGSAWEEGNSSYRVIRNGSWNASPMVCRSAYRFRFVPDTHVHFIGFRLLRSL</sequence>
<dbReference type="PANTHER" id="PTHR23150">
    <property type="entry name" value="SULFATASE MODIFYING FACTOR 1, 2"/>
    <property type="match status" value="1"/>
</dbReference>
<reference evidence="2" key="1">
    <citation type="journal article" date="2020" name="bioRxiv">
        <title>A rank-normalized archaeal taxonomy based on genome phylogeny resolves widespread incomplete and uneven classifications.</title>
        <authorList>
            <person name="Rinke C."/>
            <person name="Chuvochina M."/>
            <person name="Mussig A.J."/>
            <person name="Chaumeil P.-A."/>
            <person name="Waite D.W."/>
            <person name="Whitman W.B."/>
            <person name="Parks D.H."/>
            <person name="Hugenholtz P."/>
        </authorList>
    </citation>
    <scope>NUCLEOTIDE SEQUENCE</scope>
    <source>
        <strain evidence="2">UBA8876</strain>
    </source>
</reference>